<dbReference type="EMBL" id="BK015829">
    <property type="protein sequence ID" value="DAE27146.1"/>
    <property type="molecule type" value="Genomic_DNA"/>
</dbReference>
<evidence type="ECO:0000313" key="1">
    <source>
        <dbReference type="EMBL" id="DAE27146.1"/>
    </source>
</evidence>
<accession>A0A8S5R7N5</accession>
<protein>
    <submittedName>
        <fullName evidence="1">Uncharacterized protein</fullName>
    </submittedName>
</protein>
<name>A0A8S5R7N5_9VIRU</name>
<proteinExistence type="predicted"/>
<reference evidence="1" key="1">
    <citation type="journal article" date="2021" name="Proc. Natl. Acad. Sci. U.S.A.">
        <title>A Catalog of Tens of Thousands of Viruses from Human Metagenomes Reveals Hidden Associations with Chronic Diseases.</title>
        <authorList>
            <person name="Tisza M.J."/>
            <person name="Buck C.B."/>
        </authorList>
    </citation>
    <scope>NUCLEOTIDE SEQUENCE</scope>
    <source>
        <strain evidence="1">CtnRj46</strain>
    </source>
</reference>
<organism evidence="1">
    <name type="scientific">virus sp. ctnRj46</name>
    <dbReference type="NCBI Taxonomy" id="2826814"/>
    <lineage>
        <taxon>Viruses</taxon>
    </lineage>
</organism>
<sequence length="86" mass="9570">MFLQSDLLILILRLLGSITSNLSFEKITSYEFIELLSHITTGTLPVLSPEDNIILLLVSILNIYDYSFSSSIGKYCGFKTCAVNGF</sequence>